<feature type="compositionally biased region" description="Polar residues" evidence="1">
    <location>
        <begin position="13"/>
        <end position="25"/>
    </location>
</feature>
<name>A0AAN8YM26_SOLBU</name>
<keyword evidence="3" id="KW-1185">Reference proteome</keyword>
<accession>A0AAN8YM26</accession>
<protein>
    <submittedName>
        <fullName evidence="2">Uncharacterized protein</fullName>
    </submittedName>
</protein>
<sequence length="93" mass="10230">MAKGALNIPPSSPFNETQMVSNGNQHDGGVEFGTATAEFSTSLLLTRRKTNQSSRCLFTSSPSAVCIHISKFIIVNRLIFNRLESELYGHAVW</sequence>
<evidence type="ECO:0000313" key="3">
    <source>
        <dbReference type="Proteomes" id="UP001371456"/>
    </source>
</evidence>
<dbReference type="EMBL" id="JBANQN010000002">
    <property type="protein sequence ID" value="KAK6797380.1"/>
    <property type="molecule type" value="Genomic_DNA"/>
</dbReference>
<evidence type="ECO:0000256" key="1">
    <source>
        <dbReference type="SAM" id="MobiDB-lite"/>
    </source>
</evidence>
<evidence type="ECO:0000313" key="2">
    <source>
        <dbReference type="EMBL" id="KAK6797380.1"/>
    </source>
</evidence>
<dbReference type="Proteomes" id="UP001371456">
    <property type="component" value="Unassembled WGS sequence"/>
</dbReference>
<proteinExistence type="predicted"/>
<feature type="region of interest" description="Disordered" evidence="1">
    <location>
        <begin position="1"/>
        <end position="27"/>
    </location>
</feature>
<dbReference type="AlphaFoldDB" id="A0AAN8YM26"/>
<gene>
    <name evidence="2" type="ORF">RDI58_005082</name>
</gene>
<comment type="caution">
    <text evidence="2">The sequence shown here is derived from an EMBL/GenBank/DDBJ whole genome shotgun (WGS) entry which is preliminary data.</text>
</comment>
<organism evidence="2 3">
    <name type="scientific">Solanum bulbocastanum</name>
    <name type="common">Wild potato</name>
    <dbReference type="NCBI Taxonomy" id="147425"/>
    <lineage>
        <taxon>Eukaryota</taxon>
        <taxon>Viridiplantae</taxon>
        <taxon>Streptophyta</taxon>
        <taxon>Embryophyta</taxon>
        <taxon>Tracheophyta</taxon>
        <taxon>Spermatophyta</taxon>
        <taxon>Magnoliopsida</taxon>
        <taxon>eudicotyledons</taxon>
        <taxon>Gunneridae</taxon>
        <taxon>Pentapetalae</taxon>
        <taxon>asterids</taxon>
        <taxon>lamiids</taxon>
        <taxon>Solanales</taxon>
        <taxon>Solanaceae</taxon>
        <taxon>Solanoideae</taxon>
        <taxon>Solaneae</taxon>
        <taxon>Solanum</taxon>
    </lineage>
</organism>
<reference evidence="2 3" key="1">
    <citation type="submission" date="2024-02" db="EMBL/GenBank/DDBJ databases">
        <title>de novo genome assembly of Solanum bulbocastanum strain 11H21.</title>
        <authorList>
            <person name="Hosaka A.J."/>
        </authorList>
    </citation>
    <scope>NUCLEOTIDE SEQUENCE [LARGE SCALE GENOMIC DNA]</scope>
    <source>
        <tissue evidence="2">Young leaves</tissue>
    </source>
</reference>